<organism evidence="1 2">
    <name type="scientific">Tribonema minus</name>
    <dbReference type="NCBI Taxonomy" id="303371"/>
    <lineage>
        <taxon>Eukaryota</taxon>
        <taxon>Sar</taxon>
        <taxon>Stramenopiles</taxon>
        <taxon>Ochrophyta</taxon>
        <taxon>PX clade</taxon>
        <taxon>Xanthophyceae</taxon>
        <taxon>Tribonematales</taxon>
        <taxon>Tribonemataceae</taxon>
        <taxon>Tribonema</taxon>
    </lineage>
</organism>
<proteinExistence type="predicted"/>
<evidence type="ECO:0000313" key="2">
    <source>
        <dbReference type="Proteomes" id="UP000664859"/>
    </source>
</evidence>
<evidence type="ECO:0000313" key="1">
    <source>
        <dbReference type="EMBL" id="KAG5179723.1"/>
    </source>
</evidence>
<comment type="caution">
    <text evidence="1">The sequence shown here is derived from an EMBL/GenBank/DDBJ whole genome shotgun (WGS) entry which is preliminary data.</text>
</comment>
<keyword evidence="2" id="KW-1185">Reference proteome</keyword>
<gene>
    <name evidence="1" type="ORF">JKP88DRAFT_241716</name>
</gene>
<sequence length="579" mass="63546">MKGGTMNTLFVSSRTPDNIICTHLQLALFVKGFKPAQSRQRVRQIRIGGAALLDEPPQSIAVQKAGLIHPLVKLLALVLSKHGNTEHARNGGLCGEREYGTAYQYLAQRQTEAAEGDLHASWCNRRSRKPRSARETLEAGGVHDAVASDRRMLSCGSLHSIQCLHYWWLPTACAGSTDNLPSTRLLLPVVAVFDRAVMEQDVEALFGGASAMLELITTLGYESTYDAVTELHKKSIEPEVEEEGLVDRDCFRAVGDMISTARKLNNNLTFLGYGPPGSGKTVLWNAALKKLPGVLKLTFSGHGSKAAEWIETQVLDTMTADWTNKLKSAPDGDLGYDKRLITFVVVVAASRSAMTVPIDLPALRVKAIRAPDFTIGEAHELLRRQLPSSLSKLPDFPQLATDITEKVGTRPLYIMDVVWSCQFAHATVAEQCLEQVEAVAKEHLSTARVWVRSFAKDAVRRNGVTQTVVMAFLQLLSECKRTLTNDDAVEVLGFNDDGFNDDDDLLAALANNKAFVVDVRSKQVEHHSDFTKAAITQYINSNGTFSSVAQEKKAGAVQVQSHEVKLERTDTYGGSGWRM</sequence>
<dbReference type="AlphaFoldDB" id="A0A836CC72"/>
<protein>
    <submittedName>
        <fullName evidence="1">Uncharacterized protein</fullName>
    </submittedName>
</protein>
<reference evidence="1" key="1">
    <citation type="submission" date="2021-02" db="EMBL/GenBank/DDBJ databases">
        <title>First Annotated Genome of the Yellow-green Alga Tribonema minus.</title>
        <authorList>
            <person name="Mahan K.M."/>
        </authorList>
    </citation>
    <scope>NUCLEOTIDE SEQUENCE</scope>
    <source>
        <strain evidence="1">UTEX B ZZ1240</strain>
    </source>
</reference>
<name>A0A836CC72_9STRA</name>
<accession>A0A836CC72</accession>
<dbReference type="Proteomes" id="UP000664859">
    <property type="component" value="Unassembled WGS sequence"/>
</dbReference>
<dbReference type="EMBL" id="JAFCMP010000445">
    <property type="protein sequence ID" value="KAG5179723.1"/>
    <property type="molecule type" value="Genomic_DNA"/>
</dbReference>